<comment type="similarity">
    <text evidence="1 4">Belongs to the aldehyde dehydrogenase family.</text>
</comment>
<dbReference type="RefSeq" id="WP_190617715.1">
    <property type="nucleotide sequence ID" value="NZ_CP061538.1"/>
</dbReference>
<dbReference type="InterPro" id="IPR016162">
    <property type="entry name" value="Ald_DH_N"/>
</dbReference>
<dbReference type="PANTHER" id="PTHR43217:SF2">
    <property type="entry name" value="SUCCINATE-SEMIALDEHYDE DEHYDROGENASE [NADP(+)]"/>
    <property type="match status" value="1"/>
</dbReference>
<dbReference type="InterPro" id="IPR029510">
    <property type="entry name" value="Ald_DH_CS_GLU"/>
</dbReference>
<evidence type="ECO:0000313" key="7">
    <source>
        <dbReference type="EMBL" id="QNV40111.1"/>
    </source>
</evidence>
<evidence type="ECO:0000256" key="2">
    <source>
        <dbReference type="ARBA" id="ARBA00023002"/>
    </source>
</evidence>
<protein>
    <submittedName>
        <fullName evidence="7">Aldehyde dehydrogenase family protein</fullName>
    </submittedName>
</protein>
<dbReference type="InterPro" id="IPR047110">
    <property type="entry name" value="GABD/Sad-like"/>
</dbReference>
<gene>
    <name evidence="7" type="ORF">IDM48_01260</name>
</gene>
<evidence type="ECO:0000256" key="5">
    <source>
        <dbReference type="SAM" id="MobiDB-lite"/>
    </source>
</evidence>
<dbReference type="FunFam" id="3.40.309.10:FF:000009">
    <property type="entry name" value="Aldehyde dehydrogenase A"/>
    <property type="match status" value="1"/>
</dbReference>
<proteinExistence type="inferred from homology"/>
<dbReference type="Gene3D" id="3.40.309.10">
    <property type="entry name" value="Aldehyde Dehydrogenase, Chain A, domain 2"/>
    <property type="match status" value="1"/>
</dbReference>
<dbReference type="Proteomes" id="UP000516421">
    <property type="component" value="Chromosome"/>
</dbReference>
<dbReference type="Gene3D" id="3.40.605.10">
    <property type="entry name" value="Aldehyde Dehydrogenase, Chain A, domain 1"/>
    <property type="match status" value="1"/>
</dbReference>
<sequence>MGTYALTNANTGEVEQKFDSINPSEIPGIIDTADKAYQEWHKKPATERAAVLTKAAGIFRDRSAELAEIIGKEMGKPVNDAKDEIELVANIFEWYADHAEELLEDEKLDAKGAPTNLVRHESMGVLIGVMPWNFPYYQLARFSAPNLLLGNTILMKQASICPVSSAKFEEVLSEAGLTDGAYQNLYLNAEDVETVLEDFRVKGASVTGSERAGTAVAMAAAKNVKKSVMELGGNDPAIVLDSVKDVAKVAQKLTFLRFANAGQVCTSPKRVIVLESIYDEFVQAAVETAQSVKVGDASDESTQMGPLSSEGARDEAVERIAQAVKDGATLHFGGEKLDRPGWFMSPAVLTGVDFDADLSCNELFGPALVIYKVKNEEEAIEFANNSEYGLQASVWTDDVEHGFEVADQLVTGMALVNEHVTTQADLPFGGVNKSGYGRELTQWGFYEFSNEKLIRGGAIDR</sequence>
<dbReference type="EMBL" id="CP061538">
    <property type="protein sequence ID" value="QNV40111.1"/>
    <property type="molecule type" value="Genomic_DNA"/>
</dbReference>
<dbReference type="PANTHER" id="PTHR43217">
    <property type="entry name" value="SUCCINATE SEMIALDEHYDE DEHYDROGENASE [NAD(P)+] SAD"/>
    <property type="match status" value="1"/>
</dbReference>
<feature type="active site" evidence="3">
    <location>
        <position position="230"/>
    </location>
</feature>
<organism evidence="7 8">
    <name type="scientific">Rothia amarae</name>
    <dbReference type="NCBI Taxonomy" id="169480"/>
    <lineage>
        <taxon>Bacteria</taxon>
        <taxon>Bacillati</taxon>
        <taxon>Actinomycetota</taxon>
        <taxon>Actinomycetes</taxon>
        <taxon>Micrococcales</taxon>
        <taxon>Micrococcaceae</taxon>
        <taxon>Rothia</taxon>
    </lineage>
</organism>
<dbReference type="AlphaFoldDB" id="A0A7H2BKB5"/>
<dbReference type="GO" id="GO:0004777">
    <property type="term" value="F:succinate-semialdehyde dehydrogenase (NAD+) activity"/>
    <property type="evidence" value="ECO:0007669"/>
    <property type="project" value="TreeGrafter"/>
</dbReference>
<accession>A0A7H2BKB5</accession>
<keyword evidence="8" id="KW-1185">Reference proteome</keyword>
<dbReference type="SUPFAM" id="SSF53720">
    <property type="entry name" value="ALDH-like"/>
    <property type="match status" value="1"/>
</dbReference>
<evidence type="ECO:0000256" key="1">
    <source>
        <dbReference type="ARBA" id="ARBA00009986"/>
    </source>
</evidence>
<name>A0A7H2BKB5_9MICC</name>
<evidence type="ECO:0000259" key="6">
    <source>
        <dbReference type="Pfam" id="PF00171"/>
    </source>
</evidence>
<evidence type="ECO:0000313" key="8">
    <source>
        <dbReference type="Proteomes" id="UP000516421"/>
    </source>
</evidence>
<dbReference type="Pfam" id="PF00171">
    <property type="entry name" value="Aldedh"/>
    <property type="match status" value="1"/>
</dbReference>
<dbReference type="KEGG" id="rama:IDM48_01260"/>
<feature type="region of interest" description="Disordered" evidence="5">
    <location>
        <begin position="293"/>
        <end position="312"/>
    </location>
</feature>
<reference evidence="7 8" key="1">
    <citation type="submission" date="2020-09" db="EMBL/GenBank/DDBJ databases">
        <title>Investigation of environmental microbe.</title>
        <authorList>
            <person name="Ou Y."/>
            <person name="Kang Q."/>
        </authorList>
    </citation>
    <scope>NUCLEOTIDE SEQUENCE [LARGE SCALE GENOMIC DNA]</scope>
    <source>
        <strain evidence="7 8">KJZ-9</strain>
    </source>
</reference>
<feature type="domain" description="Aldehyde dehydrogenase" evidence="6">
    <location>
        <begin position="4"/>
        <end position="453"/>
    </location>
</feature>
<dbReference type="InterPro" id="IPR015590">
    <property type="entry name" value="Aldehyde_DH_dom"/>
</dbReference>
<evidence type="ECO:0000256" key="4">
    <source>
        <dbReference type="RuleBase" id="RU003345"/>
    </source>
</evidence>
<dbReference type="InterPro" id="IPR016161">
    <property type="entry name" value="Ald_DH/histidinol_DH"/>
</dbReference>
<keyword evidence="2 4" id="KW-0560">Oxidoreductase</keyword>
<evidence type="ECO:0000256" key="3">
    <source>
        <dbReference type="PROSITE-ProRule" id="PRU10007"/>
    </source>
</evidence>
<dbReference type="InterPro" id="IPR016163">
    <property type="entry name" value="Ald_DH_C"/>
</dbReference>
<dbReference type="PROSITE" id="PS00687">
    <property type="entry name" value="ALDEHYDE_DEHYDR_GLU"/>
    <property type="match status" value="1"/>
</dbReference>